<organism evidence="1 2">
    <name type="scientific">Dermacentor silvarum</name>
    <name type="common">Tick</name>
    <dbReference type="NCBI Taxonomy" id="543639"/>
    <lineage>
        <taxon>Eukaryota</taxon>
        <taxon>Metazoa</taxon>
        <taxon>Ecdysozoa</taxon>
        <taxon>Arthropoda</taxon>
        <taxon>Chelicerata</taxon>
        <taxon>Arachnida</taxon>
        <taxon>Acari</taxon>
        <taxon>Parasitiformes</taxon>
        <taxon>Ixodida</taxon>
        <taxon>Ixodoidea</taxon>
        <taxon>Ixodidae</taxon>
        <taxon>Rhipicephalinae</taxon>
        <taxon>Dermacentor</taxon>
    </lineage>
</organism>
<sequence>MDRALCSLEMETIACKRPPVTFQRKELFLGCTSGYHTDTPFVIMATSGPAVENAHQHFAEVEHLELTAACESVLEKVASYTKVTHLTLIFGSSKSRCSFEPHVTQVLSVLRLVHLSLTNFSEVKLSVIADQCPQLEFLGICACDVEDEQNTTGNFSNLENLRIGSDMKEHSFFKLLKSCPGLRELHLEKDELTTAFIAGSSPSFVQAHWIRASAAADTSHKQGWQMRCGYQE</sequence>
<evidence type="ECO:0000313" key="2">
    <source>
        <dbReference type="Proteomes" id="UP000821865"/>
    </source>
</evidence>
<evidence type="ECO:0000313" key="1">
    <source>
        <dbReference type="EMBL" id="KAH7940418.1"/>
    </source>
</evidence>
<protein>
    <submittedName>
        <fullName evidence="1">Uncharacterized protein</fullName>
    </submittedName>
</protein>
<comment type="caution">
    <text evidence="1">The sequence shown here is derived from an EMBL/GenBank/DDBJ whole genome shotgun (WGS) entry which is preliminary data.</text>
</comment>
<proteinExistence type="predicted"/>
<name>A0ACB8CCD2_DERSI</name>
<dbReference type="EMBL" id="CM023476">
    <property type="protein sequence ID" value="KAH7940418.1"/>
    <property type="molecule type" value="Genomic_DNA"/>
</dbReference>
<reference evidence="1" key="1">
    <citation type="submission" date="2020-05" db="EMBL/GenBank/DDBJ databases">
        <title>Large-scale comparative analyses of tick genomes elucidate their genetic diversity and vector capacities.</title>
        <authorList>
            <person name="Jia N."/>
            <person name="Wang J."/>
            <person name="Shi W."/>
            <person name="Du L."/>
            <person name="Sun Y."/>
            <person name="Zhan W."/>
            <person name="Jiang J."/>
            <person name="Wang Q."/>
            <person name="Zhang B."/>
            <person name="Ji P."/>
            <person name="Sakyi L.B."/>
            <person name="Cui X."/>
            <person name="Yuan T."/>
            <person name="Jiang B."/>
            <person name="Yang W."/>
            <person name="Lam T.T.-Y."/>
            <person name="Chang Q."/>
            <person name="Ding S."/>
            <person name="Wang X."/>
            <person name="Zhu J."/>
            <person name="Ruan X."/>
            <person name="Zhao L."/>
            <person name="Wei J."/>
            <person name="Que T."/>
            <person name="Du C."/>
            <person name="Cheng J."/>
            <person name="Dai P."/>
            <person name="Han X."/>
            <person name="Huang E."/>
            <person name="Gao Y."/>
            <person name="Liu J."/>
            <person name="Shao H."/>
            <person name="Ye R."/>
            <person name="Li L."/>
            <person name="Wei W."/>
            <person name="Wang X."/>
            <person name="Wang C."/>
            <person name="Yang T."/>
            <person name="Huo Q."/>
            <person name="Li W."/>
            <person name="Guo W."/>
            <person name="Chen H."/>
            <person name="Zhou L."/>
            <person name="Ni X."/>
            <person name="Tian J."/>
            <person name="Zhou Y."/>
            <person name="Sheng Y."/>
            <person name="Liu T."/>
            <person name="Pan Y."/>
            <person name="Xia L."/>
            <person name="Li J."/>
            <person name="Zhao F."/>
            <person name="Cao W."/>
        </authorList>
    </citation>
    <scope>NUCLEOTIDE SEQUENCE</scope>
    <source>
        <strain evidence="1">Dsil-2018</strain>
    </source>
</reference>
<gene>
    <name evidence="1" type="ORF">HPB49_000188</name>
</gene>
<keyword evidence="2" id="KW-1185">Reference proteome</keyword>
<accession>A0ACB8CCD2</accession>
<dbReference type="Proteomes" id="UP000821865">
    <property type="component" value="Chromosome 7"/>
</dbReference>